<evidence type="ECO:0000313" key="2">
    <source>
        <dbReference type="Proteomes" id="UP000812270"/>
    </source>
</evidence>
<gene>
    <name evidence="1" type="ORF">KTO63_14835</name>
</gene>
<protein>
    <submittedName>
        <fullName evidence="1">Uncharacterized protein</fullName>
    </submittedName>
</protein>
<dbReference type="RefSeq" id="WP_217792118.1">
    <property type="nucleotide sequence ID" value="NZ_JAHSPG010000012.1"/>
</dbReference>
<reference evidence="1" key="1">
    <citation type="submission" date="2021-06" db="EMBL/GenBank/DDBJ databases">
        <authorList>
            <person name="Huq M.A."/>
        </authorList>
    </citation>
    <scope>NUCLEOTIDE SEQUENCE</scope>
    <source>
        <strain evidence="1">MAH-26</strain>
    </source>
</reference>
<dbReference type="Proteomes" id="UP000812270">
    <property type="component" value="Unassembled WGS sequence"/>
</dbReference>
<name>A0A9E2SC75_9BACT</name>
<accession>A0A9E2SC75</accession>
<comment type="caution">
    <text evidence="1">The sequence shown here is derived from an EMBL/GenBank/DDBJ whole genome shotgun (WGS) entry which is preliminary data.</text>
</comment>
<dbReference type="AlphaFoldDB" id="A0A9E2SC75"/>
<dbReference type="EMBL" id="JAHSPG010000012">
    <property type="protein sequence ID" value="MBV4358439.1"/>
    <property type="molecule type" value="Genomic_DNA"/>
</dbReference>
<keyword evidence="2" id="KW-1185">Reference proteome</keyword>
<organism evidence="1 2">
    <name type="scientific">Pinibacter aurantiacus</name>
    <dbReference type="NCBI Taxonomy" id="2851599"/>
    <lineage>
        <taxon>Bacteria</taxon>
        <taxon>Pseudomonadati</taxon>
        <taxon>Bacteroidota</taxon>
        <taxon>Chitinophagia</taxon>
        <taxon>Chitinophagales</taxon>
        <taxon>Chitinophagaceae</taxon>
        <taxon>Pinibacter</taxon>
    </lineage>
</organism>
<sequence>MSKCISRKGAKVQRSKGCKIYEWGVLQMPLRLGSFAALREIFHIPYSVHRTL</sequence>
<evidence type="ECO:0000313" key="1">
    <source>
        <dbReference type="EMBL" id="MBV4358439.1"/>
    </source>
</evidence>
<proteinExistence type="predicted"/>